<reference evidence="13" key="1">
    <citation type="journal article" date="2019" name="Int. J. Syst. Evol. Microbiol.">
        <title>The Global Catalogue of Microorganisms (GCM) 10K type strain sequencing project: providing services to taxonomists for standard genome sequencing and annotation.</title>
        <authorList>
            <consortium name="The Broad Institute Genomics Platform"/>
            <consortium name="The Broad Institute Genome Sequencing Center for Infectious Disease"/>
            <person name="Wu L."/>
            <person name="Ma J."/>
        </authorList>
    </citation>
    <scope>NUCLEOTIDE SEQUENCE [LARGE SCALE GENOMIC DNA]</scope>
    <source>
        <strain evidence="13">JCM 8201</strain>
    </source>
</reference>
<keyword evidence="5 10" id="KW-0547">Nucleotide-binding</keyword>
<dbReference type="SUPFAM" id="SSF55826">
    <property type="entry name" value="YbaK/ProRS associated domain"/>
    <property type="match status" value="1"/>
</dbReference>
<evidence type="ECO:0000256" key="10">
    <source>
        <dbReference type="HAMAP-Rule" id="MF_01569"/>
    </source>
</evidence>
<dbReference type="InterPro" id="IPR006195">
    <property type="entry name" value="aa-tRNA-synth_II"/>
</dbReference>
<evidence type="ECO:0000313" key="13">
    <source>
        <dbReference type="Proteomes" id="UP001501842"/>
    </source>
</evidence>
<comment type="domain">
    <text evidence="10">Consists of three domains: the N-terminal catalytic domain, the editing domain and the C-terminal anticodon-binding domain.</text>
</comment>
<evidence type="ECO:0000256" key="3">
    <source>
        <dbReference type="ARBA" id="ARBA00022490"/>
    </source>
</evidence>
<comment type="caution">
    <text evidence="12">The sequence shown here is derived from an EMBL/GenBank/DDBJ whole genome shotgun (WGS) entry which is preliminary data.</text>
</comment>
<comment type="subcellular location">
    <subcellularLocation>
        <location evidence="1 10">Cytoplasm</location>
    </subcellularLocation>
</comment>
<organism evidence="12 13">
    <name type="scientific">Actinocorallia aurantiaca</name>
    <dbReference type="NCBI Taxonomy" id="46204"/>
    <lineage>
        <taxon>Bacteria</taxon>
        <taxon>Bacillati</taxon>
        <taxon>Actinomycetota</taxon>
        <taxon>Actinomycetes</taxon>
        <taxon>Streptosporangiales</taxon>
        <taxon>Thermomonosporaceae</taxon>
        <taxon>Actinocorallia</taxon>
    </lineage>
</organism>
<evidence type="ECO:0000256" key="1">
    <source>
        <dbReference type="ARBA" id="ARBA00004496"/>
    </source>
</evidence>
<dbReference type="InterPro" id="IPR007214">
    <property type="entry name" value="YbaK/aa-tRNA-synth-assoc-dom"/>
</dbReference>
<dbReference type="Gene3D" id="3.40.50.800">
    <property type="entry name" value="Anticodon-binding domain"/>
    <property type="match status" value="1"/>
</dbReference>
<dbReference type="SUPFAM" id="SSF52954">
    <property type="entry name" value="Class II aaRS ABD-related"/>
    <property type="match status" value="1"/>
</dbReference>
<keyword evidence="4 10" id="KW-0436">Ligase</keyword>
<dbReference type="Proteomes" id="UP001501842">
    <property type="component" value="Unassembled WGS sequence"/>
</dbReference>
<comment type="similarity">
    <text evidence="10">Belongs to the class-II aminoacyl-tRNA synthetase family. ProS type 1 subfamily.</text>
</comment>
<dbReference type="Pfam" id="PF00587">
    <property type="entry name" value="tRNA-synt_2b"/>
    <property type="match status" value="1"/>
</dbReference>
<proteinExistence type="inferred from homology"/>
<name>A0ABP6GIB9_9ACTN</name>
<dbReference type="InterPro" id="IPR045864">
    <property type="entry name" value="aa-tRNA-synth_II/BPL/LPL"/>
</dbReference>
<gene>
    <name evidence="10" type="primary">proS</name>
    <name evidence="12" type="ORF">GCM10010439_14360</name>
</gene>
<evidence type="ECO:0000256" key="9">
    <source>
        <dbReference type="ARBA" id="ARBA00047671"/>
    </source>
</evidence>
<dbReference type="InterPro" id="IPR002316">
    <property type="entry name" value="Pro-tRNA-ligase_IIa"/>
</dbReference>
<keyword evidence="8 10" id="KW-0030">Aminoacyl-tRNA synthetase</keyword>
<dbReference type="PANTHER" id="PTHR42753">
    <property type="entry name" value="MITOCHONDRIAL RIBOSOME PROTEIN L39/PROLYL-TRNA LIGASE FAMILY MEMBER"/>
    <property type="match status" value="1"/>
</dbReference>
<dbReference type="RefSeq" id="WP_344449415.1">
    <property type="nucleotide sequence ID" value="NZ_BAAATZ010000006.1"/>
</dbReference>
<dbReference type="InterPro" id="IPR050062">
    <property type="entry name" value="Pro-tRNA_synthetase"/>
</dbReference>
<evidence type="ECO:0000259" key="11">
    <source>
        <dbReference type="PROSITE" id="PS50862"/>
    </source>
</evidence>
<accession>A0ABP6GIB9</accession>
<dbReference type="Gene3D" id="3.90.960.10">
    <property type="entry name" value="YbaK/aminoacyl-tRNA synthetase-associated domain"/>
    <property type="match status" value="1"/>
</dbReference>
<evidence type="ECO:0000313" key="12">
    <source>
        <dbReference type="EMBL" id="GAA2722250.1"/>
    </source>
</evidence>
<dbReference type="InterPro" id="IPR023717">
    <property type="entry name" value="Pro-tRNA-Synthase_IIa_type1"/>
</dbReference>
<evidence type="ECO:0000256" key="6">
    <source>
        <dbReference type="ARBA" id="ARBA00022840"/>
    </source>
</evidence>
<dbReference type="EMBL" id="BAAATZ010000006">
    <property type="protein sequence ID" value="GAA2722250.1"/>
    <property type="molecule type" value="Genomic_DNA"/>
</dbReference>
<feature type="domain" description="Aminoacyl-transfer RNA synthetases class-II family profile" evidence="11">
    <location>
        <begin position="33"/>
        <end position="463"/>
    </location>
</feature>
<dbReference type="InterPro" id="IPR036621">
    <property type="entry name" value="Anticodon-bd_dom_sf"/>
</dbReference>
<dbReference type="NCBIfam" id="TIGR00409">
    <property type="entry name" value="proS_fam_II"/>
    <property type="match status" value="1"/>
</dbReference>
<evidence type="ECO:0000256" key="8">
    <source>
        <dbReference type="ARBA" id="ARBA00023146"/>
    </source>
</evidence>
<keyword evidence="6 10" id="KW-0067">ATP-binding</keyword>
<dbReference type="InterPro" id="IPR002314">
    <property type="entry name" value="aa-tRNA-synt_IIb"/>
</dbReference>
<evidence type="ECO:0000256" key="2">
    <source>
        <dbReference type="ARBA" id="ARBA00011738"/>
    </source>
</evidence>
<dbReference type="NCBIfam" id="NF006625">
    <property type="entry name" value="PRK09194.1"/>
    <property type="match status" value="1"/>
</dbReference>
<dbReference type="InterPro" id="IPR036754">
    <property type="entry name" value="YbaK/aa-tRNA-synt-asso_dom_sf"/>
</dbReference>
<dbReference type="InterPro" id="IPR044140">
    <property type="entry name" value="ProRS_anticodon_short"/>
</dbReference>
<dbReference type="InterPro" id="IPR004154">
    <property type="entry name" value="Anticodon-bd"/>
</dbReference>
<dbReference type="PROSITE" id="PS50862">
    <property type="entry name" value="AA_TRNA_LIGASE_II"/>
    <property type="match status" value="1"/>
</dbReference>
<protein>
    <recommendedName>
        <fullName evidence="10">Proline--tRNA ligase</fullName>
        <ecNumber evidence="10">6.1.1.15</ecNumber>
    </recommendedName>
    <alternativeName>
        <fullName evidence="10">Prolyl-tRNA synthetase</fullName>
        <shortName evidence="10">ProRS</shortName>
    </alternativeName>
</protein>
<keyword evidence="13" id="KW-1185">Reference proteome</keyword>
<evidence type="ECO:0000256" key="5">
    <source>
        <dbReference type="ARBA" id="ARBA00022741"/>
    </source>
</evidence>
<dbReference type="HAMAP" id="MF_01569">
    <property type="entry name" value="Pro_tRNA_synth_type1"/>
    <property type="match status" value="1"/>
</dbReference>
<dbReference type="Gene3D" id="3.30.930.10">
    <property type="entry name" value="Bira Bifunctional Protein, Domain 2"/>
    <property type="match status" value="2"/>
</dbReference>
<sequence>MRWSQMHIPTLRTDPADADAPSHRLLLRAGYVRRLMAGHYSLLPLAVRVRAKVIEVIRQEMTRIGAQEFLLPAMHPRELWERTGRWEVMGEEMFRLKDRKGSDIALGMTHEEVFGTLATELNSYKQLPQMWYQFQTKFRDEPRPKAGLMRTREFTMKDSYSFDLAAEGLDAAFDLNHDAYVRVFERLGIPAIPVEASSGSMGGSASTEFMCPADVGEDLVVHCPSCGYAANIEKATSQLAEVADGPGLDGPERFDTPGVRTIEDLADGFDAPGERQVKTLVHVLDDVLTLVLLRGDHPLNEQKLADATGARTLRPALPEEIRQALGALPGSLGAVGVTGLPVIADHALRGRRDMFTGANTDGVHLRGVDVDRDIAPTAWADLREAVAGEPCVRCGQPLEVQRTVEVGHIFKLGYKYADALGIEVLDANGERARVIMGCYGIGVERAMAAIIECHHDDRGIIWPLSVAPFHVAVVVAQSDDADTAKAGEDLYARLTAAGVETIIDDRLERAGVKFRDAELVGIPLRVTVGKRGLAEGTAELTTRETGETVKIAVTDMVDHVVKLLKHADA</sequence>
<dbReference type="EC" id="6.1.1.15" evidence="10"/>
<dbReference type="SUPFAM" id="SSF55681">
    <property type="entry name" value="Class II aaRS and biotin synthetases"/>
    <property type="match status" value="1"/>
</dbReference>
<comment type="catalytic activity">
    <reaction evidence="9 10">
        <text>tRNA(Pro) + L-proline + ATP = L-prolyl-tRNA(Pro) + AMP + diphosphate</text>
        <dbReference type="Rhea" id="RHEA:14305"/>
        <dbReference type="Rhea" id="RHEA-COMP:9700"/>
        <dbReference type="Rhea" id="RHEA-COMP:9702"/>
        <dbReference type="ChEBI" id="CHEBI:30616"/>
        <dbReference type="ChEBI" id="CHEBI:33019"/>
        <dbReference type="ChEBI" id="CHEBI:60039"/>
        <dbReference type="ChEBI" id="CHEBI:78442"/>
        <dbReference type="ChEBI" id="CHEBI:78532"/>
        <dbReference type="ChEBI" id="CHEBI:456215"/>
        <dbReference type="EC" id="6.1.1.15"/>
    </reaction>
</comment>
<keyword evidence="7 10" id="KW-0648">Protein biosynthesis</keyword>
<comment type="subunit">
    <text evidence="2 10">Homodimer.</text>
</comment>
<dbReference type="CDD" id="cd04334">
    <property type="entry name" value="ProRS-INS"/>
    <property type="match status" value="1"/>
</dbReference>
<dbReference type="PRINTS" id="PR01046">
    <property type="entry name" value="TRNASYNTHPRO"/>
</dbReference>
<comment type="function">
    <text evidence="10">Catalyzes the attachment of proline to tRNA(Pro) in a two-step reaction: proline is first activated by ATP to form Pro-AMP and then transferred to the acceptor end of tRNA(Pro). As ProRS can inadvertently accommodate and process non-cognate amino acids such as alanine and cysteine, to avoid such errors it has two additional distinct editing activities against alanine. One activity is designated as 'pretransfer' editing and involves the tRNA(Pro)-independent hydrolysis of activated Ala-AMP. The other activity is designated 'posttransfer' editing and involves deacylation of mischarged Ala-tRNA(Pro). The misacylated Cys-tRNA(Pro) is not edited by ProRS.</text>
</comment>
<dbReference type="PANTHER" id="PTHR42753:SF2">
    <property type="entry name" value="PROLINE--TRNA LIGASE"/>
    <property type="match status" value="1"/>
</dbReference>
<evidence type="ECO:0000256" key="4">
    <source>
        <dbReference type="ARBA" id="ARBA00022598"/>
    </source>
</evidence>
<dbReference type="GO" id="GO:0016874">
    <property type="term" value="F:ligase activity"/>
    <property type="evidence" value="ECO:0007669"/>
    <property type="project" value="UniProtKB-KW"/>
</dbReference>
<dbReference type="Pfam" id="PF03129">
    <property type="entry name" value="HGTP_anticodon"/>
    <property type="match status" value="1"/>
</dbReference>
<keyword evidence="3 10" id="KW-0963">Cytoplasm</keyword>
<dbReference type="InterPro" id="IPR004500">
    <property type="entry name" value="Pro-tRNA-synth_IIa_bac-type"/>
</dbReference>
<dbReference type="Pfam" id="PF04073">
    <property type="entry name" value="tRNA_edit"/>
    <property type="match status" value="1"/>
</dbReference>
<evidence type="ECO:0000256" key="7">
    <source>
        <dbReference type="ARBA" id="ARBA00022917"/>
    </source>
</evidence>
<dbReference type="CDD" id="cd00861">
    <property type="entry name" value="ProRS_anticodon_short"/>
    <property type="match status" value="1"/>
</dbReference>